<dbReference type="InterPro" id="IPR000717">
    <property type="entry name" value="PCI_dom"/>
</dbReference>
<dbReference type="PANTHER" id="PTHR14145:SF1">
    <property type="entry name" value="26S PROTEASOME NON-ATPASE REGULATORY SUBUNIT 6"/>
    <property type="match status" value="1"/>
</dbReference>
<evidence type="ECO:0000256" key="1">
    <source>
        <dbReference type="ARBA" id="ARBA00022942"/>
    </source>
</evidence>
<dbReference type="InterPro" id="IPR045135">
    <property type="entry name" value="Rpn7_N"/>
</dbReference>
<protein>
    <recommendedName>
        <fullName evidence="3">PCI domain-containing protein</fullName>
    </recommendedName>
</protein>
<reference evidence="4" key="1">
    <citation type="submission" date="2015-08" db="EMBL/GenBank/DDBJ databases">
        <authorList>
            <person name="Babu N.S."/>
            <person name="Beckwith C.J."/>
            <person name="Beseler K.G."/>
            <person name="Brison A."/>
            <person name="Carone J.V."/>
            <person name="Caskin T.P."/>
            <person name="Diamond M."/>
            <person name="Durham M.E."/>
            <person name="Foxe J.M."/>
            <person name="Go M."/>
            <person name="Henderson B.A."/>
            <person name="Jones I.B."/>
            <person name="McGettigan J.A."/>
            <person name="Micheletti S.J."/>
            <person name="Nasrallah M.E."/>
            <person name="Ortiz D."/>
            <person name="Piller C.R."/>
            <person name="Privatt S.R."/>
            <person name="Schneider S.L."/>
            <person name="Sharp S."/>
            <person name="Smith T.C."/>
            <person name="Stanton J.D."/>
            <person name="Ullery H.E."/>
            <person name="Wilson R.J."/>
            <person name="Serrano M.G."/>
            <person name="Buck G."/>
            <person name="Lee V."/>
            <person name="Wang Y."/>
            <person name="Carvalho R."/>
            <person name="Voegtly L."/>
            <person name="Shi R."/>
            <person name="Duckworth R."/>
            <person name="Johnson A."/>
            <person name="Loviza R."/>
            <person name="Walstead R."/>
            <person name="Shah Z."/>
            <person name="Kiflezghi M."/>
            <person name="Wade K."/>
            <person name="Ball S.L."/>
            <person name="Bradley K.W."/>
            <person name="Asai D.J."/>
            <person name="Bowman C.A."/>
            <person name="Russell D.A."/>
            <person name="Pope W.H."/>
            <person name="Jacobs-Sera D."/>
            <person name="Hendrix R.W."/>
            <person name="Hatfull G.F."/>
        </authorList>
    </citation>
    <scope>NUCLEOTIDE SEQUENCE [LARGE SCALE GENOMIC DNA]</scope>
</reference>
<evidence type="ECO:0000259" key="3">
    <source>
        <dbReference type="PROSITE" id="PS50250"/>
    </source>
</evidence>
<feature type="coiled-coil region" evidence="2">
    <location>
        <begin position="87"/>
        <end position="114"/>
    </location>
</feature>
<dbReference type="VEuPathDB" id="CryptoDB:CHUDEA2_2210"/>
<dbReference type="FunFam" id="1.25.40.570:FF:000005">
    <property type="entry name" value="26S proteasome regulatory subunit N7"/>
    <property type="match status" value="1"/>
</dbReference>
<dbReference type="VEuPathDB" id="CryptoDB:ChTU502y2012_366g0015"/>
<sequence length="403" mass="47580">MGIGNKLKEVLDLSMNPEELLQSVPDLKLSEKICQLDSKYCKFGEKESMKNEILSYIKKNSMAPLFKILSKDIKILDNDEEFLDVLIEDNNNELNEINEKIKDARENYGDVEVRNCHYKKLVFYSRIGSKEKSLQELEVAIEKTIGGFKLELLFLGIRTGFFWNDLNLISEYIKRAEDLFKTTSDWERKNRFKVYKAIYYLITRNFSAASELFLDSLTTFTAAELISFDRLIFYTIVSSIISIDRRTIKSKLLTSPDILKIALQPDNKFLLEFIESFYYGRYRQFFERLVDITYILQKDYYFNRHHKYYLRIVRSKAYIQYLEPYESVSILSMAESFGISQEFLEKDIVTFISSSKLSCTIDRVRQVIICSRNDKKINQYNELVQKGDLLLNRLQRLTRIIQV</sequence>
<dbReference type="SUPFAM" id="SSF46785">
    <property type="entry name" value="Winged helix' DNA-binding domain"/>
    <property type="match status" value="1"/>
</dbReference>
<dbReference type="Pfam" id="PF21154">
    <property type="entry name" value="RPN7_PSMD6_C"/>
    <property type="match status" value="1"/>
</dbReference>
<dbReference type="VEuPathDB" id="CryptoDB:Chro.20238"/>
<evidence type="ECO:0000256" key="2">
    <source>
        <dbReference type="SAM" id="Coils"/>
    </source>
</evidence>
<gene>
    <name evidence="4" type="ORF">CHUDEA2_2210</name>
</gene>
<dbReference type="InterPro" id="IPR036390">
    <property type="entry name" value="WH_DNA-bd_sf"/>
</dbReference>
<dbReference type="Pfam" id="PF01399">
    <property type="entry name" value="PCI"/>
    <property type="match status" value="1"/>
</dbReference>
<dbReference type="Gene3D" id="1.25.40.570">
    <property type="match status" value="1"/>
</dbReference>
<feature type="domain" description="PCI" evidence="3">
    <location>
        <begin position="190"/>
        <end position="375"/>
    </location>
</feature>
<accession>A0A0S4TBH5</accession>
<dbReference type="InterPro" id="IPR049549">
    <property type="entry name" value="RPN7_PSMD6_C"/>
</dbReference>
<keyword evidence="2" id="KW-0175">Coiled coil</keyword>
<evidence type="ECO:0000313" key="4">
    <source>
        <dbReference type="EMBL" id="CUV04577.1"/>
    </source>
</evidence>
<dbReference type="Pfam" id="PF10602">
    <property type="entry name" value="RPN7"/>
    <property type="match status" value="1"/>
</dbReference>
<dbReference type="OrthoDB" id="1452at2759"/>
<dbReference type="GO" id="GO:0000502">
    <property type="term" value="C:proteasome complex"/>
    <property type="evidence" value="ECO:0007669"/>
    <property type="project" value="UniProtKB-KW"/>
</dbReference>
<keyword evidence="1" id="KW-0647">Proteasome</keyword>
<dbReference type="SMART" id="SM00088">
    <property type="entry name" value="PINT"/>
    <property type="match status" value="1"/>
</dbReference>
<dbReference type="PROSITE" id="PS50250">
    <property type="entry name" value="PCI"/>
    <property type="match status" value="1"/>
</dbReference>
<name>A0A0S4TBH5_CRYHO</name>
<dbReference type="Proteomes" id="UP000199752">
    <property type="component" value="Chromosome 2"/>
</dbReference>
<dbReference type="InterPro" id="IPR019585">
    <property type="entry name" value="Rpn7/CSN1"/>
</dbReference>
<dbReference type="EMBL" id="LN877948">
    <property type="protein sequence ID" value="CUV04577.1"/>
    <property type="molecule type" value="Genomic_DNA"/>
</dbReference>
<dbReference type="AlphaFoldDB" id="A0A0S4TBH5"/>
<organism evidence="4">
    <name type="scientific">Cryptosporidium hominis</name>
    <dbReference type="NCBI Taxonomy" id="237895"/>
    <lineage>
        <taxon>Eukaryota</taxon>
        <taxon>Sar</taxon>
        <taxon>Alveolata</taxon>
        <taxon>Apicomplexa</taxon>
        <taxon>Conoidasida</taxon>
        <taxon>Coccidia</taxon>
        <taxon>Eucoccidiorida</taxon>
        <taxon>Eimeriorina</taxon>
        <taxon>Cryptosporidiidae</taxon>
        <taxon>Cryptosporidium</taxon>
    </lineage>
</organism>
<dbReference type="VEuPathDB" id="CryptoDB:GY17_00002174"/>
<dbReference type="PANTHER" id="PTHR14145">
    <property type="entry name" value="26S PROTESOME SUBUNIT 6"/>
    <property type="match status" value="1"/>
</dbReference>
<dbReference type="GO" id="GO:0043161">
    <property type="term" value="P:proteasome-mediated ubiquitin-dependent protein catabolic process"/>
    <property type="evidence" value="ECO:0007669"/>
    <property type="project" value="TreeGrafter"/>
</dbReference>
<proteinExistence type="predicted"/>